<dbReference type="PROSITE" id="PS00211">
    <property type="entry name" value="ABC_TRANSPORTER_1"/>
    <property type="match status" value="1"/>
</dbReference>
<keyword evidence="2" id="KW-0067">ATP-binding</keyword>
<keyword evidence="2" id="KW-0547">Nucleotide-binding</keyword>
<organism evidence="2 3">
    <name type="scientific">Bacillus subtilis</name>
    <dbReference type="NCBI Taxonomy" id="1423"/>
    <lineage>
        <taxon>Bacteria</taxon>
        <taxon>Bacillati</taxon>
        <taxon>Bacillota</taxon>
        <taxon>Bacilli</taxon>
        <taxon>Bacillales</taxon>
        <taxon>Bacillaceae</taxon>
        <taxon>Bacillus</taxon>
    </lineage>
</organism>
<dbReference type="PANTHER" id="PTHR43394">
    <property type="entry name" value="ATP-DEPENDENT PERMEASE MDL1, MITOCHONDRIAL"/>
    <property type="match status" value="1"/>
</dbReference>
<dbReference type="InterPro" id="IPR027417">
    <property type="entry name" value="P-loop_NTPase"/>
</dbReference>
<dbReference type="InterPro" id="IPR039421">
    <property type="entry name" value="Type_1_exporter"/>
</dbReference>
<proteinExistence type="predicted"/>
<dbReference type="EMBL" id="JXBC01000013">
    <property type="protein sequence ID" value="KIU06057.1"/>
    <property type="molecule type" value="Genomic_DNA"/>
</dbReference>
<dbReference type="AlphaFoldDB" id="A0A0D1KIW0"/>
<dbReference type="GO" id="GO:0015421">
    <property type="term" value="F:ABC-type oligopeptide transporter activity"/>
    <property type="evidence" value="ECO:0007669"/>
    <property type="project" value="TreeGrafter"/>
</dbReference>
<dbReference type="GO" id="GO:0012505">
    <property type="term" value="C:endomembrane system"/>
    <property type="evidence" value="ECO:0007669"/>
    <property type="project" value="UniProtKB-SubCell"/>
</dbReference>
<sequence length="164" mass="18222">MQQDVFLFSGTLRENIAYGRLGASEEDIWQAVKQAHLEELVHNMPDGLDTMIGERGVKLSGGQKKRLSIARMFLKNPSILILDEATSALDTETEAAIQKALQELSEGRTTLVIAHRLATIKDADRIVVVTNNGIEEQGRHQDLIEAGGLYSRLHQAQFGQMVQR</sequence>
<gene>
    <name evidence="2" type="ORF">SC09_contig4orf01047</name>
</gene>
<dbReference type="Gene3D" id="3.40.50.300">
    <property type="entry name" value="P-loop containing nucleotide triphosphate hydrolases"/>
    <property type="match status" value="1"/>
</dbReference>
<evidence type="ECO:0000313" key="3">
    <source>
        <dbReference type="Proteomes" id="UP000032247"/>
    </source>
</evidence>
<protein>
    <submittedName>
        <fullName evidence="2">Multidrug resistance ABC transporter ATP-binding and permease protein</fullName>
    </submittedName>
</protein>
<dbReference type="GO" id="GO:0005524">
    <property type="term" value="F:ATP binding"/>
    <property type="evidence" value="ECO:0007669"/>
    <property type="project" value="UniProtKB-KW"/>
</dbReference>
<reference evidence="2 3" key="1">
    <citation type="submission" date="2014-12" db="EMBL/GenBank/DDBJ databases">
        <title>Comparative genome analysis of Bacillus coagulans HM-08, Clostridium butyricum HM-68, Bacillus subtilis HM-66 and Bacillus licheniformis BL-09.</title>
        <authorList>
            <person name="Zhang H."/>
        </authorList>
    </citation>
    <scope>NUCLEOTIDE SEQUENCE [LARGE SCALE GENOMIC DNA]</scope>
    <source>
        <strain evidence="2 3">HM-66</strain>
    </source>
</reference>
<dbReference type="PANTHER" id="PTHR43394:SF1">
    <property type="entry name" value="ATP-BINDING CASSETTE SUB-FAMILY B MEMBER 10, MITOCHONDRIAL"/>
    <property type="match status" value="1"/>
</dbReference>
<name>A0A0D1KIW0_BACIU</name>
<dbReference type="InterPro" id="IPR017871">
    <property type="entry name" value="ABC_transporter-like_CS"/>
</dbReference>
<evidence type="ECO:0000259" key="1">
    <source>
        <dbReference type="Pfam" id="PF00005"/>
    </source>
</evidence>
<dbReference type="SUPFAM" id="SSF52540">
    <property type="entry name" value="P-loop containing nucleoside triphosphate hydrolases"/>
    <property type="match status" value="1"/>
</dbReference>
<dbReference type="GO" id="GO:0016887">
    <property type="term" value="F:ATP hydrolysis activity"/>
    <property type="evidence" value="ECO:0007669"/>
    <property type="project" value="InterPro"/>
</dbReference>
<dbReference type="Pfam" id="PF00005">
    <property type="entry name" value="ABC_tran"/>
    <property type="match status" value="1"/>
</dbReference>
<evidence type="ECO:0000313" key="2">
    <source>
        <dbReference type="EMBL" id="KIU06057.1"/>
    </source>
</evidence>
<dbReference type="PATRIC" id="fig|1423.173.peg.4598"/>
<accession>A0A0D1KIW0</accession>
<dbReference type="Proteomes" id="UP000032247">
    <property type="component" value="Unassembled WGS sequence"/>
</dbReference>
<comment type="caution">
    <text evidence="2">The sequence shown here is derived from an EMBL/GenBank/DDBJ whole genome shotgun (WGS) entry which is preliminary data.</text>
</comment>
<dbReference type="GO" id="GO:0090374">
    <property type="term" value="P:oligopeptide export from mitochondrion"/>
    <property type="evidence" value="ECO:0007669"/>
    <property type="project" value="TreeGrafter"/>
</dbReference>
<feature type="domain" description="ABC transporter" evidence="1">
    <location>
        <begin position="2"/>
        <end position="87"/>
    </location>
</feature>
<dbReference type="InterPro" id="IPR003439">
    <property type="entry name" value="ABC_transporter-like_ATP-bd"/>
</dbReference>